<evidence type="ECO:0000259" key="7">
    <source>
        <dbReference type="Pfam" id="PF13877"/>
    </source>
</evidence>
<comment type="caution">
    <text evidence="8">The sequence shown here is derived from an EMBL/GenBank/DDBJ whole genome shotgun (WGS) entry which is preliminary data.</text>
</comment>
<comment type="similarity">
    <text evidence="3">Belongs to the RPAP3 family.</text>
</comment>
<evidence type="ECO:0000313" key="8">
    <source>
        <dbReference type="EMBL" id="CAK7910670.1"/>
    </source>
</evidence>
<proteinExistence type="inferred from homology"/>
<dbReference type="AlphaFoldDB" id="A0AAV1TD17"/>
<dbReference type="EMBL" id="CAKLBY020000036">
    <property type="protein sequence ID" value="CAK7910670.1"/>
    <property type="molecule type" value="Genomic_DNA"/>
</dbReference>
<organism evidence="8 9">
    <name type="scientific">Peronospora matthiolae</name>
    <dbReference type="NCBI Taxonomy" id="2874970"/>
    <lineage>
        <taxon>Eukaryota</taxon>
        <taxon>Sar</taxon>
        <taxon>Stramenopiles</taxon>
        <taxon>Oomycota</taxon>
        <taxon>Peronosporomycetes</taxon>
        <taxon>Peronosporales</taxon>
        <taxon>Peronosporaceae</taxon>
        <taxon>Peronospora</taxon>
    </lineage>
</organism>
<dbReference type="Pfam" id="PF13877">
    <property type="entry name" value="RPAP3_C"/>
    <property type="match status" value="1"/>
</dbReference>
<dbReference type="InterPro" id="IPR011990">
    <property type="entry name" value="TPR-like_helical_dom_sf"/>
</dbReference>
<dbReference type="GO" id="GO:0101031">
    <property type="term" value="C:protein folding chaperone complex"/>
    <property type="evidence" value="ECO:0007669"/>
    <property type="project" value="TreeGrafter"/>
</dbReference>
<feature type="region of interest" description="Disordered" evidence="6">
    <location>
        <begin position="69"/>
        <end position="104"/>
    </location>
</feature>
<dbReference type="InterPro" id="IPR019734">
    <property type="entry name" value="TPR_rpt"/>
</dbReference>
<evidence type="ECO:0000256" key="5">
    <source>
        <dbReference type="PROSITE-ProRule" id="PRU00339"/>
    </source>
</evidence>
<dbReference type="SUPFAM" id="SSF48452">
    <property type="entry name" value="TPR-like"/>
    <property type="match status" value="1"/>
</dbReference>
<dbReference type="PANTHER" id="PTHR46423:SF1">
    <property type="entry name" value="RNA POLYMERASE II-ASSOCIATED PROTEIN 3"/>
    <property type="match status" value="1"/>
</dbReference>
<dbReference type="Gene3D" id="1.25.40.10">
    <property type="entry name" value="Tetratricopeptide repeat domain"/>
    <property type="match status" value="1"/>
</dbReference>
<reference evidence="8" key="1">
    <citation type="submission" date="2024-01" db="EMBL/GenBank/DDBJ databases">
        <authorList>
            <person name="Webb A."/>
        </authorList>
    </citation>
    <scope>NUCLEOTIDE SEQUENCE</scope>
    <source>
        <strain evidence="8">Pm1</strain>
    </source>
</reference>
<dbReference type="Proteomes" id="UP001162060">
    <property type="component" value="Unassembled WGS sequence"/>
</dbReference>
<feature type="repeat" description="TPR" evidence="5">
    <location>
        <begin position="137"/>
        <end position="170"/>
    </location>
</feature>
<dbReference type="InterPro" id="IPR051966">
    <property type="entry name" value="RPAP3"/>
</dbReference>
<dbReference type="InterPro" id="IPR025986">
    <property type="entry name" value="RPAP3-like_C"/>
</dbReference>
<evidence type="ECO:0000313" key="9">
    <source>
        <dbReference type="Proteomes" id="UP001162060"/>
    </source>
</evidence>
<dbReference type="PANTHER" id="PTHR46423">
    <property type="entry name" value="RNA POLYMERASE II-ASSOCIATED PROTEIN 3"/>
    <property type="match status" value="1"/>
</dbReference>
<evidence type="ECO:0000256" key="1">
    <source>
        <dbReference type="ARBA" id="ARBA00022737"/>
    </source>
</evidence>
<evidence type="ECO:0000256" key="6">
    <source>
        <dbReference type="SAM" id="MobiDB-lite"/>
    </source>
</evidence>
<dbReference type="PROSITE" id="PS50005">
    <property type="entry name" value="TPR"/>
    <property type="match status" value="2"/>
</dbReference>
<feature type="repeat" description="TPR" evidence="5">
    <location>
        <begin position="171"/>
        <end position="204"/>
    </location>
</feature>
<dbReference type="SMART" id="SM00028">
    <property type="entry name" value="TPR"/>
    <property type="match status" value="3"/>
</dbReference>
<name>A0AAV1TD17_9STRA</name>
<evidence type="ECO:0000256" key="3">
    <source>
        <dbReference type="ARBA" id="ARBA00038275"/>
    </source>
</evidence>
<evidence type="ECO:0000256" key="2">
    <source>
        <dbReference type="ARBA" id="ARBA00022803"/>
    </source>
</evidence>
<sequence length="489" mass="53992">MTKDVTPLELRAKAAASQACLADLYEWGRTIDQEDLAHRRAATAGTAAAFCPPRDARVVGSRSGASDVCGIEATTDGKQSISRDNEEDVEHGQADGDDGQSVNSSRRLNLVETMRGVCHEGTTILKKAAAATSKSREELEKEDGNAHYSCGDYEAAIESYTRCLSWNPHNAVVLSNRAMAYLKKQEFVNAEDDCTSALKIDPTHVKSHTRRGTARNSLGKHRLALLDFHHAATLDRKSRQIQAQLQSTRELIRTAIKRSPMRTGFAIEVVHENVSSHANNLANAADEKAHRGFQQLARLSSGTKRNSPVPPKSSASCQPQDETLRPVASEQSVTKRPPIMLKIPNNAPSTSYEFNRVWRTFAICGDADQKSQRLQLRADYLCMIEPATLCSVFKTAIESDVLCEIFHVFRHILLSSSAKSSLAHTDAASFVLAFASKLTTVTRFDMTVMFLSGNEKEDMVWVIRHLEAEIGNDIQEHAVADLKKLYKLQ</sequence>
<dbReference type="Pfam" id="PF00515">
    <property type="entry name" value="TPR_1"/>
    <property type="match status" value="1"/>
</dbReference>
<feature type="domain" description="RNA-polymerase II-associated protein 3-like C-terminal" evidence="7">
    <location>
        <begin position="347"/>
        <end position="456"/>
    </location>
</feature>
<accession>A0AAV1TD17</accession>
<keyword evidence="2 5" id="KW-0802">TPR repeat</keyword>
<feature type="region of interest" description="Disordered" evidence="6">
    <location>
        <begin position="300"/>
        <end position="338"/>
    </location>
</feature>
<evidence type="ECO:0000256" key="4">
    <source>
        <dbReference type="ARBA" id="ARBA00040133"/>
    </source>
</evidence>
<gene>
    <name evidence="8" type="ORF">PM001_LOCUS4198</name>
</gene>
<dbReference type="Pfam" id="PF13181">
    <property type="entry name" value="TPR_8"/>
    <property type="match status" value="1"/>
</dbReference>
<keyword evidence="1" id="KW-0677">Repeat</keyword>
<protein>
    <recommendedName>
        <fullName evidence="4">RNA polymerase II-associated protein 3</fullName>
    </recommendedName>
</protein>